<organism evidence="1 2">
    <name type="scientific">Candidatus Magnetaquiglobus chichijimensis</name>
    <dbReference type="NCBI Taxonomy" id="3141448"/>
    <lineage>
        <taxon>Bacteria</taxon>
        <taxon>Pseudomonadati</taxon>
        <taxon>Pseudomonadota</taxon>
        <taxon>Magnetococcia</taxon>
        <taxon>Magnetococcales</taxon>
        <taxon>Candidatus Magnetaquicoccaceae</taxon>
        <taxon>Candidatus Magnetaquiglobus</taxon>
    </lineage>
</organism>
<accession>A0ABQ0CDD8</accession>
<dbReference type="Proteomes" id="UP001628193">
    <property type="component" value="Unassembled WGS sequence"/>
</dbReference>
<evidence type="ECO:0000313" key="2">
    <source>
        <dbReference type="Proteomes" id="UP001628193"/>
    </source>
</evidence>
<dbReference type="EMBL" id="BAAFGK010000005">
    <property type="protein sequence ID" value="GAB0058894.1"/>
    <property type="molecule type" value="Genomic_DNA"/>
</dbReference>
<keyword evidence="2" id="KW-1185">Reference proteome</keyword>
<proteinExistence type="predicted"/>
<dbReference type="RefSeq" id="WP_420906614.1">
    <property type="nucleotide sequence ID" value="NZ_BAAFGK010000005.1"/>
</dbReference>
<evidence type="ECO:0000313" key="1">
    <source>
        <dbReference type="EMBL" id="GAB0058894.1"/>
    </source>
</evidence>
<protein>
    <submittedName>
        <fullName evidence="1">Uncharacterized protein</fullName>
    </submittedName>
</protein>
<reference evidence="1 2" key="1">
    <citation type="submission" date="2024-09" db="EMBL/GenBank/DDBJ databases">
        <title>Draft genome sequence of Candidatus Magnetaquicoccaceae bacterium FCR-1.</title>
        <authorList>
            <person name="Shimoshige H."/>
            <person name="Shimamura S."/>
            <person name="Taoka A."/>
            <person name="Kobayashi H."/>
            <person name="Maekawa T."/>
        </authorList>
    </citation>
    <scope>NUCLEOTIDE SEQUENCE [LARGE SCALE GENOMIC DNA]</scope>
    <source>
        <strain evidence="1 2">FCR-1</strain>
    </source>
</reference>
<name>A0ABQ0CDD8_9PROT</name>
<comment type="caution">
    <text evidence="1">The sequence shown here is derived from an EMBL/GenBank/DDBJ whole genome shotgun (WGS) entry which is preliminary data.</text>
</comment>
<gene>
    <name evidence="1" type="ORF">SIID45300_03253</name>
</gene>
<sequence length="150" mass="17131">MWDGTLSYIARASMVGMVLWIIVDPILHGLTQRREREGAENVSKTLYSKLEEKKRENNRDLSGDISPLLKEIGVDVGNQQDSRRYFDYQVFTDENGMGVRAVPRLVQLKEISMVPGIYVVQKIKGDVRGNWYPEGVKHQSLLGLFGSEFR</sequence>